<feature type="compositionally biased region" description="Basic and acidic residues" evidence="1">
    <location>
        <begin position="26"/>
        <end position="37"/>
    </location>
</feature>
<feature type="region of interest" description="Disordered" evidence="1">
    <location>
        <begin position="68"/>
        <end position="121"/>
    </location>
</feature>
<dbReference type="Proteomes" id="UP001055439">
    <property type="component" value="Chromosome 1"/>
</dbReference>
<organism evidence="2 3">
    <name type="scientific">Musa troglodytarum</name>
    <name type="common">fe'i banana</name>
    <dbReference type="NCBI Taxonomy" id="320322"/>
    <lineage>
        <taxon>Eukaryota</taxon>
        <taxon>Viridiplantae</taxon>
        <taxon>Streptophyta</taxon>
        <taxon>Embryophyta</taxon>
        <taxon>Tracheophyta</taxon>
        <taxon>Spermatophyta</taxon>
        <taxon>Magnoliopsida</taxon>
        <taxon>Liliopsida</taxon>
        <taxon>Zingiberales</taxon>
        <taxon>Musaceae</taxon>
        <taxon>Musa</taxon>
    </lineage>
</organism>
<proteinExistence type="predicted"/>
<evidence type="ECO:0000313" key="3">
    <source>
        <dbReference type="Proteomes" id="UP001055439"/>
    </source>
</evidence>
<reference evidence="2" key="1">
    <citation type="submission" date="2022-05" db="EMBL/GenBank/DDBJ databases">
        <title>The Musa troglodytarum L. genome provides insights into the mechanism of non-climacteric behaviour and enrichment of carotenoids.</title>
        <authorList>
            <person name="Wang J."/>
        </authorList>
    </citation>
    <scope>NUCLEOTIDE SEQUENCE</scope>
    <source>
        <tissue evidence="2">Leaf</tissue>
    </source>
</reference>
<name>A0A9E7EHL0_9LILI</name>
<gene>
    <name evidence="2" type="ORF">MUK42_34964</name>
</gene>
<keyword evidence="3" id="KW-1185">Reference proteome</keyword>
<accession>A0A9E7EHL0</accession>
<protein>
    <submittedName>
        <fullName evidence="2">Uncharacterized protein</fullName>
    </submittedName>
</protein>
<feature type="non-terminal residue" evidence="2">
    <location>
        <position position="121"/>
    </location>
</feature>
<dbReference type="EMBL" id="CP097502">
    <property type="protein sequence ID" value="URD76407.1"/>
    <property type="molecule type" value="Genomic_DNA"/>
</dbReference>
<evidence type="ECO:0000256" key="1">
    <source>
        <dbReference type="SAM" id="MobiDB-lite"/>
    </source>
</evidence>
<evidence type="ECO:0000313" key="2">
    <source>
        <dbReference type="EMBL" id="URD76407.1"/>
    </source>
</evidence>
<feature type="region of interest" description="Disordered" evidence="1">
    <location>
        <begin position="1"/>
        <end position="40"/>
    </location>
</feature>
<dbReference type="AlphaFoldDB" id="A0A9E7EHL0"/>
<sequence>MGDDETLDIIALRSDISPPPPPPPRSHQEPREGDERVTFSPPFFRGRGFVVIWLTALYVRKSIKFNWNPSEAEEGPVQKRGQRTRRNADADGWSDAEWPPSPLARDPVGAVAGPRGTTGTP</sequence>